<reference evidence="2" key="1">
    <citation type="submission" date="2022-02" db="EMBL/GenBank/DDBJ databases">
        <title>Crop Bioprotection Bacillus Genome Sequencing.</title>
        <authorList>
            <person name="Dunlap C."/>
        </authorList>
    </citation>
    <scope>NUCLEOTIDE SEQUENCE</scope>
    <source>
        <strain evidence="2">98-1</strain>
    </source>
</reference>
<protein>
    <submittedName>
        <fullName evidence="2">Lysogeny pheromone AimP family peptide</fullName>
    </submittedName>
</protein>
<keyword evidence="1" id="KW-0732">Signal</keyword>
<feature type="chain" id="PRO_5042875738" evidence="1">
    <location>
        <begin position="22"/>
        <end position="42"/>
    </location>
</feature>
<organism evidence="2 3">
    <name type="scientific">Bacillus vallismortis</name>
    <dbReference type="NCBI Taxonomy" id="72361"/>
    <lineage>
        <taxon>Bacteria</taxon>
        <taxon>Bacillati</taxon>
        <taxon>Bacillota</taxon>
        <taxon>Bacilli</taxon>
        <taxon>Bacillales</taxon>
        <taxon>Bacillaceae</taxon>
        <taxon>Bacillus</taxon>
    </lineage>
</organism>
<evidence type="ECO:0000256" key="1">
    <source>
        <dbReference type="SAM" id="SignalP"/>
    </source>
</evidence>
<name>A0AAP3CM62_BACVA</name>
<dbReference type="AlphaFoldDB" id="A0AAP3CM62"/>
<accession>A0AAP3CM62</accession>
<comment type="caution">
    <text evidence="2">The sequence shown here is derived from an EMBL/GenBank/DDBJ whole genome shotgun (WGS) entry which is preliminary data.</text>
</comment>
<dbReference type="RefSeq" id="WP_134819006.1">
    <property type="nucleotide sequence ID" value="NZ_JALAOH010000096.1"/>
</dbReference>
<sequence length="42" mass="4302">MKKFIMAITIAAVLSISFVGAKASSNEQASGDYQVAGIVRGA</sequence>
<dbReference type="Proteomes" id="UP001067121">
    <property type="component" value="Unassembled WGS sequence"/>
</dbReference>
<evidence type="ECO:0000313" key="3">
    <source>
        <dbReference type="Proteomes" id="UP001067121"/>
    </source>
</evidence>
<gene>
    <name evidence="2" type="ORF">MOC71_19460</name>
</gene>
<evidence type="ECO:0000313" key="2">
    <source>
        <dbReference type="EMBL" id="MCY8318843.1"/>
    </source>
</evidence>
<feature type="signal peptide" evidence="1">
    <location>
        <begin position="1"/>
        <end position="21"/>
    </location>
</feature>
<dbReference type="EMBL" id="JALAOH010000096">
    <property type="protein sequence ID" value="MCY8318843.1"/>
    <property type="molecule type" value="Genomic_DNA"/>
</dbReference>
<dbReference type="NCBIfam" id="NF033802">
    <property type="entry name" value="AimP_fam"/>
    <property type="match status" value="1"/>
</dbReference>
<proteinExistence type="predicted"/>